<evidence type="ECO:0000259" key="3">
    <source>
        <dbReference type="PROSITE" id="PS50238"/>
    </source>
</evidence>
<dbReference type="eggNOG" id="KOG4270">
    <property type="taxonomic scope" value="Eukaryota"/>
</dbReference>
<evidence type="ECO:0000313" key="4">
    <source>
        <dbReference type="EMBL" id="KJE90796.1"/>
    </source>
</evidence>
<feature type="compositionally biased region" description="Pro residues" evidence="2">
    <location>
        <begin position="560"/>
        <end position="570"/>
    </location>
</feature>
<dbReference type="SMART" id="SM00324">
    <property type="entry name" value="RhoGAP"/>
    <property type="match status" value="1"/>
</dbReference>
<dbReference type="AlphaFoldDB" id="A0A0D2U6L0"/>
<dbReference type="CDD" id="cd00159">
    <property type="entry name" value="RhoGAP"/>
    <property type="match status" value="1"/>
</dbReference>
<keyword evidence="5" id="KW-1185">Reference proteome</keyword>
<feature type="compositionally biased region" description="Low complexity" evidence="2">
    <location>
        <begin position="440"/>
        <end position="455"/>
    </location>
</feature>
<organism evidence="4 5">
    <name type="scientific">Capsaspora owczarzaki (strain ATCC 30864)</name>
    <dbReference type="NCBI Taxonomy" id="595528"/>
    <lineage>
        <taxon>Eukaryota</taxon>
        <taxon>Filasterea</taxon>
        <taxon>Capsaspora</taxon>
    </lineage>
</organism>
<keyword evidence="1" id="KW-0343">GTPase activation</keyword>
<feature type="compositionally biased region" description="Low complexity" evidence="2">
    <location>
        <begin position="385"/>
        <end position="397"/>
    </location>
</feature>
<dbReference type="InterPro" id="IPR050729">
    <property type="entry name" value="Rho-GAP"/>
</dbReference>
<feature type="compositionally biased region" description="Polar residues" evidence="2">
    <location>
        <begin position="493"/>
        <end position="503"/>
    </location>
</feature>
<dbReference type="GO" id="GO:0007165">
    <property type="term" value="P:signal transduction"/>
    <property type="evidence" value="ECO:0007669"/>
    <property type="project" value="InterPro"/>
</dbReference>
<reference evidence="5" key="1">
    <citation type="submission" date="2011-02" db="EMBL/GenBank/DDBJ databases">
        <title>The Genome Sequence of Capsaspora owczarzaki ATCC 30864.</title>
        <authorList>
            <person name="Russ C."/>
            <person name="Cuomo C."/>
            <person name="Burger G."/>
            <person name="Gray M.W."/>
            <person name="Holland P.W.H."/>
            <person name="King N."/>
            <person name="Lang F.B.F."/>
            <person name="Roger A.J."/>
            <person name="Ruiz-Trillo I."/>
            <person name="Young S.K."/>
            <person name="Zeng Q."/>
            <person name="Gargeya S."/>
            <person name="Alvarado L."/>
            <person name="Berlin A."/>
            <person name="Chapman S.B."/>
            <person name="Chen Z."/>
            <person name="Freedman E."/>
            <person name="Gellesch M."/>
            <person name="Goldberg J."/>
            <person name="Griggs A."/>
            <person name="Gujja S."/>
            <person name="Heilman E."/>
            <person name="Heiman D."/>
            <person name="Howarth C."/>
            <person name="Mehta T."/>
            <person name="Neiman D."/>
            <person name="Pearson M."/>
            <person name="Roberts A."/>
            <person name="Saif S."/>
            <person name="Shea T."/>
            <person name="Shenoy N."/>
            <person name="Sisk P."/>
            <person name="Stolte C."/>
            <person name="Sykes S."/>
            <person name="White J."/>
            <person name="Yandava C."/>
            <person name="Haas B."/>
            <person name="Nusbaum C."/>
            <person name="Birren B."/>
        </authorList>
    </citation>
    <scope>NUCLEOTIDE SEQUENCE</scope>
    <source>
        <strain evidence="5">ATCC 30864</strain>
    </source>
</reference>
<dbReference type="Proteomes" id="UP000008743">
    <property type="component" value="Unassembled WGS sequence"/>
</dbReference>
<feature type="compositionally biased region" description="Polar residues" evidence="2">
    <location>
        <begin position="336"/>
        <end position="349"/>
    </location>
</feature>
<feature type="compositionally biased region" description="Low complexity" evidence="2">
    <location>
        <begin position="351"/>
        <end position="377"/>
    </location>
</feature>
<dbReference type="PANTHER" id="PTHR23176">
    <property type="entry name" value="RHO/RAC/CDC GTPASE-ACTIVATING PROTEIN"/>
    <property type="match status" value="1"/>
</dbReference>
<sequence length="957" mass="100602">MHTAQSQSQSQLDKVLHRTDDLSKAVKDLKIFLKKKLELDESYARELTKLARDAEARRPSFAGQLVDLWDVLVSSLAREGTSRLGLVEKTMQVVIETLTSVHRDELEEAVKVIAAEPRRLSSELTSSMAEISRAKTKYESVAKEYEQILNQILQANGGAVEWTISDARLADREQAVATRLAAAETAVSDAVQVARNHARELSEHQPAAINELCQINQNAVNRLLMALDGYGGIDDSTIGVMQSRRDTILESAQLVDPVQYVSFVTRHNLGPGNGSVVPAVPAFEKFGFSDDAQRLIARKAQGNTATAAAAAAATAASEPARPPAAATALAAPSPVPRTQRSGSVSSPQHSMPPARSPAPTSASSGSAAPSPVSSAGPAPMPPPRSARAAPSPVASATGPPMPPERTRTQTDASSTAFDYSRKPSTLPRNFNLAAARQQLSSSPSSESSSGASSAAPSPPSSGPSSRKASVDLRGARPAPIPPSRPSAGRSHSIDVSHQGNANQEMGDEAEVDNGPASAPIAPMRRTNLSGSLNNIGESISATPDTVYAQPYQFAGDEASQPPPGRYPPSVAPRGSSPSAAATSKGIPRSPSLNTVSSRPAPARSVPSPNAAGANPSAGQYGNYGKPGTEVNSAMARIMERRKQLQAGGSGGIGGSSSSSSGGGPPLTSAAQAALAQIAALNAPAPAPRKVALASSYVDAEEMPEAGSMSLGWEPEERPQRHLLAPVEAEEQVPDLDELDSFVEADPAETFAEEAGGGESEYAAQGDQADDVSYLASLGPYQSSVPLPPILAKCLAYLEEQGLQEEGLFRVPGDVTKIKALKQQFDTSINVDLRSVLDPSTVAGLLKLWLRETREPPIPKNMTREFNAIVSSTEPEHIRVHKLRAALDALPTLNREMLASLVHLFVKVIAYGHVNKMSLDALARSIGLSLFNGSGVNFSISMLKMLVNHCSLLFPHSS</sequence>
<evidence type="ECO:0000256" key="1">
    <source>
        <dbReference type="ARBA" id="ARBA00022468"/>
    </source>
</evidence>
<accession>A0A0D2U6L0</accession>
<dbReference type="SUPFAM" id="SSF103657">
    <property type="entry name" value="BAR/IMD domain-like"/>
    <property type="match status" value="1"/>
</dbReference>
<dbReference type="Gene3D" id="1.20.1270.60">
    <property type="entry name" value="Arfaptin homology (AH) domain/BAR domain"/>
    <property type="match status" value="1"/>
</dbReference>
<dbReference type="SMART" id="SM00055">
    <property type="entry name" value="FCH"/>
    <property type="match status" value="1"/>
</dbReference>
<dbReference type="Pfam" id="PF00611">
    <property type="entry name" value="FCH"/>
    <property type="match status" value="1"/>
</dbReference>
<proteinExistence type="predicted"/>
<dbReference type="InterPro" id="IPR008936">
    <property type="entry name" value="Rho_GTPase_activation_prot"/>
</dbReference>
<dbReference type="PANTHER" id="PTHR23176:SF129">
    <property type="entry name" value="RHO GTPASE ACTIVATING PROTEIN AT 16F, ISOFORM E-RELATED"/>
    <property type="match status" value="1"/>
</dbReference>
<protein>
    <recommendedName>
        <fullName evidence="3">Rho-GAP domain-containing protein</fullName>
    </recommendedName>
</protein>
<feature type="compositionally biased region" description="Polar residues" evidence="2">
    <location>
        <begin position="409"/>
        <end position="428"/>
    </location>
</feature>
<dbReference type="PROSITE" id="PS50238">
    <property type="entry name" value="RHOGAP"/>
    <property type="match status" value="1"/>
</dbReference>
<dbReference type="eggNOG" id="KOG0356">
    <property type="taxonomic scope" value="Eukaryota"/>
</dbReference>
<evidence type="ECO:0000313" key="5">
    <source>
        <dbReference type="Proteomes" id="UP000008743"/>
    </source>
</evidence>
<dbReference type="GO" id="GO:0005096">
    <property type="term" value="F:GTPase activator activity"/>
    <property type="evidence" value="ECO:0007669"/>
    <property type="project" value="UniProtKB-KW"/>
</dbReference>
<dbReference type="Pfam" id="PF00620">
    <property type="entry name" value="RhoGAP"/>
    <property type="match status" value="1"/>
</dbReference>
<dbReference type="EMBL" id="KE346362">
    <property type="protein sequence ID" value="KJE90796.1"/>
    <property type="molecule type" value="Genomic_DNA"/>
</dbReference>
<evidence type="ECO:0000256" key="2">
    <source>
        <dbReference type="SAM" id="MobiDB-lite"/>
    </source>
</evidence>
<dbReference type="InterPro" id="IPR000198">
    <property type="entry name" value="RhoGAP_dom"/>
</dbReference>
<dbReference type="Gene3D" id="1.10.555.10">
    <property type="entry name" value="Rho GTPase activation protein"/>
    <property type="match status" value="1"/>
</dbReference>
<feature type="domain" description="Rho-GAP" evidence="3">
    <location>
        <begin position="772"/>
        <end position="953"/>
    </location>
</feature>
<feature type="region of interest" description="Disordered" evidence="2">
    <location>
        <begin position="318"/>
        <end position="670"/>
    </location>
</feature>
<dbReference type="InParanoid" id="A0A0D2U6L0"/>
<gene>
    <name evidence="4" type="ORF">CAOG_008573</name>
</gene>
<dbReference type="GO" id="GO:0005737">
    <property type="term" value="C:cytoplasm"/>
    <property type="evidence" value="ECO:0007669"/>
    <property type="project" value="TreeGrafter"/>
</dbReference>
<dbReference type="InterPro" id="IPR001060">
    <property type="entry name" value="FCH_dom"/>
</dbReference>
<feature type="compositionally biased region" description="Low complexity" evidence="2">
    <location>
        <begin position="318"/>
        <end position="332"/>
    </location>
</feature>
<name>A0A0D2U6L0_CAPO3</name>
<dbReference type="InterPro" id="IPR027267">
    <property type="entry name" value="AH/BAR_dom_sf"/>
</dbReference>
<feature type="compositionally biased region" description="Gly residues" evidence="2">
    <location>
        <begin position="647"/>
        <end position="664"/>
    </location>
</feature>
<feature type="compositionally biased region" description="Low complexity" evidence="2">
    <location>
        <begin position="595"/>
        <end position="618"/>
    </location>
</feature>
<dbReference type="OrthoDB" id="2218807at2759"/>
<dbReference type="SUPFAM" id="SSF48350">
    <property type="entry name" value="GTPase activation domain, GAP"/>
    <property type="match status" value="1"/>
</dbReference>
<feature type="compositionally biased region" description="Polar residues" evidence="2">
    <location>
        <begin position="526"/>
        <end position="543"/>
    </location>
</feature>